<dbReference type="EMBL" id="GEEE01012580">
    <property type="protein sequence ID" value="JAP50645.1"/>
    <property type="molecule type" value="Transcribed_RNA"/>
</dbReference>
<organism evidence="2">
    <name type="scientific">Schistocephalus solidus</name>
    <name type="common">Tapeworm</name>
    <dbReference type="NCBI Taxonomy" id="70667"/>
    <lineage>
        <taxon>Eukaryota</taxon>
        <taxon>Metazoa</taxon>
        <taxon>Spiralia</taxon>
        <taxon>Lophotrochozoa</taxon>
        <taxon>Platyhelminthes</taxon>
        <taxon>Cestoda</taxon>
        <taxon>Eucestoda</taxon>
        <taxon>Diphyllobothriidea</taxon>
        <taxon>Diphyllobothriidae</taxon>
        <taxon>Schistocephalus</taxon>
    </lineage>
</organism>
<accession>A0A0X3PFD8</accession>
<reference evidence="2" key="1">
    <citation type="submission" date="2016-01" db="EMBL/GenBank/DDBJ databases">
        <title>Reference transcriptome for the parasite Schistocephalus solidus: insights into the molecular evolution of parasitism.</title>
        <authorList>
            <person name="Hebert F.O."/>
            <person name="Grambauer S."/>
            <person name="Barber I."/>
            <person name="Landry C.R."/>
            <person name="Aubin-Horth N."/>
        </authorList>
    </citation>
    <scope>NUCLEOTIDE SEQUENCE</scope>
</reference>
<evidence type="ECO:0000313" key="2">
    <source>
        <dbReference type="EMBL" id="JAP50645.1"/>
    </source>
</evidence>
<sequence length="110" mass="12393">MEGCSELDLHGRQMIPPRATRQPSRSYTHGQTTFVLTGHPSAYDIPVFPYTLLCPLRLLTCAVSHPQYTSYLKPALCVGYITFTTQLNEHGFIITCTITFLAEKRSETLK</sequence>
<gene>
    <name evidence="1" type="primary">YI31B</name>
    <name evidence="2" type="ORF">TR113804</name>
</gene>
<dbReference type="EMBL" id="GEEE01018817">
    <property type="protein sequence ID" value="JAP44408.1"/>
    <property type="molecule type" value="Transcribed_RNA"/>
</dbReference>
<protein>
    <submittedName>
        <fullName evidence="1">Transposon Ty3-I Gag-Pol polyprotein</fullName>
    </submittedName>
</protein>
<proteinExistence type="predicted"/>
<evidence type="ECO:0000313" key="1">
    <source>
        <dbReference type="EMBL" id="JAP44408.1"/>
    </source>
</evidence>
<dbReference type="AlphaFoldDB" id="A0A0X3PFD8"/>
<name>A0A0X3PFD8_SCHSO</name>